<reference evidence="1 2" key="1">
    <citation type="submission" date="2020-04" db="EMBL/GenBank/DDBJ databases">
        <title>Perkinsus olseni comparative genomics.</title>
        <authorList>
            <person name="Bogema D.R."/>
        </authorList>
    </citation>
    <scope>NUCLEOTIDE SEQUENCE [LARGE SCALE GENOMIC DNA]</scope>
    <source>
        <strain evidence="1">00978-12</strain>
    </source>
</reference>
<name>A0A7J6ND10_PEROL</name>
<sequence length="245" mass="27248">MLLGVYLKGRNSLRSLKSTGRFYGSILSCSPLPSVGAVVCRFGGVPIDEINVRSCHWPSAGSASGLAAPFEASAEGLRPVWLCELFRLFVDDYYFGGRLVSSVVHDSALWLSALEKLGQYTPMKKFLATCSPDLLDELKRELTSRNLEVVIRPEGDYLDIHFVHDTKRDIILECRRARRLQEALQVVEEVCKSRRFSRRKTFRLTGNLGFDPLLQHPVDRAVADAIRSATGSVGATWDDEVSLSG</sequence>
<dbReference type="Proteomes" id="UP000541610">
    <property type="component" value="Unassembled WGS sequence"/>
</dbReference>
<accession>A0A7J6ND10</accession>
<evidence type="ECO:0000313" key="2">
    <source>
        <dbReference type="Proteomes" id="UP000541610"/>
    </source>
</evidence>
<dbReference type="EMBL" id="JABANP010000484">
    <property type="protein sequence ID" value="KAF4681792.1"/>
    <property type="molecule type" value="Genomic_DNA"/>
</dbReference>
<organism evidence="1 2">
    <name type="scientific">Perkinsus olseni</name>
    <name type="common">Perkinsus atlanticus</name>
    <dbReference type="NCBI Taxonomy" id="32597"/>
    <lineage>
        <taxon>Eukaryota</taxon>
        <taxon>Sar</taxon>
        <taxon>Alveolata</taxon>
        <taxon>Perkinsozoa</taxon>
        <taxon>Perkinsea</taxon>
        <taxon>Perkinsida</taxon>
        <taxon>Perkinsidae</taxon>
        <taxon>Perkinsus</taxon>
    </lineage>
</organism>
<protein>
    <submittedName>
        <fullName evidence="1">Uncharacterized protein</fullName>
    </submittedName>
</protein>
<comment type="caution">
    <text evidence="1">The sequence shown here is derived from an EMBL/GenBank/DDBJ whole genome shotgun (WGS) entry which is preliminary data.</text>
</comment>
<gene>
    <name evidence="1" type="ORF">FOZ60_011553</name>
</gene>
<evidence type="ECO:0000313" key="1">
    <source>
        <dbReference type="EMBL" id="KAF4681792.1"/>
    </source>
</evidence>
<dbReference type="AlphaFoldDB" id="A0A7J6ND10"/>
<proteinExistence type="predicted"/>